<comment type="caution">
    <text evidence="1">The sequence shown here is derived from an EMBL/GenBank/DDBJ whole genome shotgun (WGS) entry which is preliminary data.</text>
</comment>
<keyword evidence="2" id="KW-1185">Reference proteome</keyword>
<proteinExistence type="predicted"/>
<evidence type="ECO:0000313" key="1">
    <source>
        <dbReference type="EMBL" id="KAI4357564.1"/>
    </source>
</evidence>
<protein>
    <submittedName>
        <fullName evidence="1">Uncharacterized protein</fullName>
    </submittedName>
</protein>
<dbReference type="EMBL" id="CM039426">
    <property type="protein sequence ID" value="KAI4357564.1"/>
    <property type="molecule type" value="Genomic_DNA"/>
</dbReference>
<reference evidence="1 2" key="1">
    <citation type="journal article" date="2022" name="DNA Res.">
        <title>Chromosomal-level genome assembly of the orchid tree Bauhinia variegata (Leguminosae; Cercidoideae) supports the allotetraploid origin hypothesis of Bauhinia.</title>
        <authorList>
            <person name="Zhong Y."/>
            <person name="Chen Y."/>
            <person name="Zheng D."/>
            <person name="Pang J."/>
            <person name="Liu Y."/>
            <person name="Luo S."/>
            <person name="Meng S."/>
            <person name="Qian L."/>
            <person name="Wei D."/>
            <person name="Dai S."/>
            <person name="Zhou R."/>
        </authorList>
    </citation>
    <scope>NUCLEOTIDE SEQUENCE [LARGE SCALE GENOMIC DNA]</scope>
    <source>
        <strain evidence="1">BV-YZ2020</strain>
    </source>
</reference>
<evidence type="ECO:0000313" key="2">
    <source>
        <dbReference type="Proteomes" id="UP000828941"/>
    </source>
</evidence>
<sequence length="343" mass="38744">MTTTISAVMNNLDSYPPPFRHQNSQTHYPDQVNSLSDPDPIPVIDLDGLNQNLDEPKKLEEACREWGLFRLANHGIPLTLLSQLHDLAKEIFSISFESKQASTANSPISYFWGTAALTPKGTALARGSQSINWLEGFNIPLSQLSEFEHQVPMLDSFRVLLEEYGNHLSRIAGMLYETMAKNLDLNPESSKPYLSEETGIVRVYRYPVNSDADAALGMEVHTDSSVLSILHQNDGVSGLEVLRDNHWQTVKPLSDSLIVNLGDMMQAISDDRFKSVKHRVKVNKQRDRISICYFVFPGEDVLIQSSTYKPFSYNDFRTQVQKDVKTLGYKVGLERFKINEDSN</sequence>
<organism evidence="1 2">
    <name type="scientific">Bauhinia variegata</name>
    <name type="common">Purple orchid tree</name>
    <name type="synonym">Phanera variegata</name>
    <dbReference type="NCBI Taxonomy" id="167791"/>
    <lineage>
        <taxon>Eukaryota</taxon>
        <taxon>Viridiplantae</taxon>
        <taxon>Streptophyta</taxon>
        <taxon>Embryophyta</taxon>
        <taxon>Tracheophyta</taxon>
        <taxon>Spermatophyta</taxon>
        <taxon>Magnoliopsida</taxon>
        <taxon>eudicotyledons</taxon>
        <taxon>Gunneridae</taxon>
        <taxon>Pentapetalae</taxon>
        <taxon>rosids</taxon>
        <taxon>fabids</taxon>
        <taxon>Fabales</taxon>
        <taxon>Fabaceae</taxon>
        <taxon>Cercidoideae</taxon>
        <taxon>Cercideae</taxon>
        <taxon>Bauhiniinae</taxon>
        <taxon>Bauhinia</taxon>
    </lineage>
</organism>
<accession>A0ACB9QB37</accession>
<dbReference type="Proteomes" id="UP000828941">
    <property type="component" value="Chromosome 1"/>
</dbReference>
<gene>
    <name evidence="1" type="ORF">L6164_001503</name>
</gene>
<name>A0ACB9QB37_BAUVA</name>